<evidence type="ECO:0000256" key="22">
    <source>
        <dbReference type="SAM" id="Phobius"/>
    </source>
</evidence>
<organism evidence="25 26">
    <name type="scientific">Arabis alpina</name>
    <name type="common">Alpine rock-cress</name>
    <dbReference type="NCBI Taxonomy" id="50452"/>
    <lineage>
        <taxon>Eukaryota</taxon>
        <taxon>Viridiplantae</taxon>
        <taxon>Streptophyta</taxon>
        <taxon>Embryophyta</taxon>
        <taxon>Tracheophyta</taxon>
        <taxon>Spermatophyta</taxon>
        <taxon>Magnoliopsida</taxon>
        <taxon>eudicotyledons</taxon>
        <taxon>Gunneridae</taxon>
        <taxon>Pentapetalae</taxon>
        <taxon>rosids</taxon>
        <taxon>malvids</taxon>
        <taxon>Brassicales</taxon>
        <taxon>Brassicaceae</taxon>
        <taxon>Arabideae</taxon>
        <taxon>Arabis</taxon>
    </lineage>
</organism>
<dbReference type="EC" id="2.7.11.1" evidence="5"/>
<evidence type="ECO:0000256" key="1">
    <source>
        <dbReference type="ARBA" id="ARBA00004479"/>
    </source>
</evidence>
<evidence type="ECO:0000256" key="3">
    <source>
        <dbReference type="ARBA" id="ARBA00008536"/>
    </source>
</evidence>
<keyword evidence="15 21" id="KW-0067">ATP-binding</keyword>
<dbReference type="OrthoDB" id="1906651at2759"/>
<dbReference type="InterPro" id="IPR003653">
    <property type="entry name" value="Peptidase_C48_C"/>
</dbReference>
<evidence type="ECO:0000256" key="10">
    <source>
        <dbReference type="ARBA" id="ARBA00022729"/>
    </source>
</evidence>
<keyword evidence="14" id="KW-0378">Hydrolase</keyword>
<dbReference type="InterPro" id="IPR017441">
    <property type="entry name" value="Protein_kinase_ATP_BS"/>
</dbReference>
<dbReference type="Pfam" id="PF02902">
    <property type="entry name" value="Peptidase_C48"/>
    <property type="match status" value="1"/>
</dbReference>
<evidence type="ECO:0000256" key="6">
    <source>
        <dbReference type="ARBA" id="ARBA00022527"/>
    </source>
</evidence>
<evidence type="ECO:0000256" key="19">
    <source>
        <dbReference type="ARBA" id="ARBA00047899"/>
    </source>
</evidence>
<evidence type="ECO:0000256" key="14">
    <source>
        <dbReference type="ARBA" id="ARBA00022801"/>
    </source>
</evidence>
<dbReference type="SUPFAM" id="SSF56112">
    <property type="entry name" value="Protein kinase-like (PK-like)"/>
    <property type="match status" value="1"/>
</dbReference>
<keyword evidence="6" id="KW-0723">Serine/threonine-protein kinase</keyword>
<dbReference type="Gene3D" id="2.60.120.200">
    <property type="match status" value="1"/>
</dbReference>
<keyword evidence="7" id="KW-0645">Protease</keyword>
<dbReference type="EMBL" id="CM002870">
    <property type="protein sequence ID" value="KFK41694.1"/>
    <property type="molecule type" value="Genomic_DNA"/>
</dbReference>
<dbReference type="GO" id="GO:0008234">
    <property type="term" value="F:cysteine-type peptidase activity"/>
    <property type="evidence" value="ECO:0007669"/>
    <property type="project" value="InterPro"/>
</dbReference>
<dbReference type="GO" id="GO:0016020">
    <property type="term" value="C:membrane"/>
    <property type="evidence" value="ECO:0007669"/>
    <property type="project" value="UniProtKB-SubCell"/>
</dbReference>
<comment type="similarity">
    <text evidence="4">In the C-terminal section; belongs to the protein kinase superfamily. Ser/Thr protein kinase family.</text>
</comment>
<dbReference type="PROSITE" id="PS50600">
    <property type="entry name" value="ULP_PROTEASE"/>
    <property type="match status" value="1"/>
</dbReference>
<dbReference type="PROSITE" id="PS00108">
    <property type="entry name" value="PROTEIN_KINASE_ST"/>
    <property type="match status" value="1"/>
</dbReference>
<evidence type="ECO:0000259" key="24">
    <source>
        <dbReference type="PROSITE" id="PS50600"/>
    </source>
</evidence>
<keyword evidence="11" id="KW-0430">Lectin</keyword>
<dbReference type="InterPro" id="IPR001220">
    <property type="entry name" value="Legume_lectin_dom"/>
</dbReference>
<comment type="catalytic activity">
    <reaction evidence="20">
        <text>L-seryl-[protein] + ATP = O-phospho-L-seryl-[protein] + ADP + H(+)</text>
        <dbReference type="Rhea" id="RHEA:17989"/>
        <dbReference type="Rhea" id="RHEA-COMP:9863"/>
        <dbReference type="Rhea" id="RHEA-COMP:11604"/>
        <dbReference type="ChEBI" id="CHEBI:15378"/>
        <dbReference type="ChEBI" id="CHEBI:29999"/>
        <dbReference type="ChEBI" id="CHEBI:30616"/>
        <dbReference type="ChEBI" id="CHEBI:83421"/>
        <dbReference type="ChEBI" id="CHEBI:456216"/>
        <dbReference type="EC" id="2.7.11.1"/>
    </reaction>
</comment>
<dbReference type="Pfam" id="PF00069">
    <property type="entry name" value="Pkinase"/>
    <property type="match status" value="1"/>
</dbReference>
<dbReference type="Pfam" id="PF00139">
    <property type="entry name" value="Lectin_legB"/>
    <property type="match status" value="1"/>
</dbReference>
<dbReference type="GO" id="GO:0006508">
    <property type="term" value="P:proteolysis"/>
    <property type="evidence" value="ECO:0007669"/>
    <property type="project" value="UniProtKB-KW"/>
</dbReference>
<dbReference type="CDD" id="cd14066">
    <property type="entry name" value="STKc_IRAK"/>
    <property type="match status" value="1"/>
</dbReference>
<feature type="domain" description="Ubiquitin-like protease family profile" evidence="24">
    <location>
        <begin position="1027"/>
        <end position="1218"/>
    </location>
</feature>
<dbReference type="PROSITE" id="PS50011">
    <property type="entry name" value="PROTEIN_KINASE_DOM"/>
    <property type="match status" value="1"/>
</dbReference>
<evidence type="ECO:0000256" key="9">
    <source>
        <dbReference type="ARBA" id="ARBA00022692"/>
    </source>
</evidence>
<dbReference type="Gene3D" id="1.10.510.10">
    <property type="entry name" value="Transferase(Phosphotransferase) domain 1"/>
    <property type="match status" value="1"/>
</dbReference>
<gene>
    <name evidence="25" type="ordered locus">AALP_Aa2g161000</name>
</gene>
<dbReference type="Gramene" id="KFK41694">
    <property type="protein sequence ID" value="KFK41694"/>
    <property type="gene ID" value="AALP_AA2G161000"/>
</dbReference>
<dbReference type="GO" id="GO:0004674">
    <property type="term" value="F:protein serine/threonine kinase activity"/>
    <property type="evidence" value="ECO:0007669"/>
    <property type="project" value="UniProtKB-KW"/>
</dbReference>
<feature type="transmembrane region" description="Helical" evidence="22">
    <location>
        <begin position="162"/>
        <end position="186"/>
    </location>
</feature>
<dbReference type="InterPro" id="IPR011009">
    <property type="entry name" value="Kinase-like_dom_sf"/>
</dbReference>
<keyword evidence="26" id="KW-1185">Reference proteome</keyword>
<evidence type="ECO:0000256" key="12">
    <source>
        <dbReference type="ARBA" id="ARBA00022741"/>
    </source>
</evidence>
<keyword evidence="13" id="KW-0418">Kinase</keyword>
<comment type="subcellular location">
    <subcellularLocation>
        <location evidence="1">Membrane</location>
        <topology evidence="1">Single-pass type I membrane protein</topology>
    </subcellularLocation>
</comment>
<keyword evidence="12 21" id="KW-0547">Nucleotide-binding</keyword>
<dbReference type="eggNOG" id="ENOG502QRZ3">
    <property type="taxonomic scope" value="Eukaryota"/>
</dbReference>
<keyword evidence="9 22" id="KW-0812">Transmembrane</keyword>
<sequence>MTHGSIAFIFCNTGFRSEFSVFVNPDKCGVTVTKSPTFFSSEVAGFYGGRDGEKFKKLRFNNGDNYQAWIEFNGSAINVTMARAGSMKPIRPLISIPLNLTGLFPDDMFVGFTGAARELVQSQRIISWSFSNSNFSIGDALITRNLPSFQLQDDSVFKSKSFTAGISVSAGVLLLLCVIGFLRFYVVRRRSKGNNEDVEEWETEYWPHRVQYKSVLEATKGFSEENMIGHGGNSKVYKGVLEGKEVAVKRIMIGPRERVPGTSEFLAEVSSLGRLRHKNIVGLKGWCKKGGESLILVYEYMENGSVDKRIFDCNDMLNWEERMRVIKDVASGMLYLHEGWESKVLHRDIKSSNVLLDKDMNAKVGDFGLAKLQNTRKEMVSTTHMVGTAGYMAPDLVKTGRASSQTDVYSFGVFALELVSGRRPIEEGKEGIVEWIWGLMEKDKLLDGLDDKIKAKGEFKTEEVVMALRIGLLCVHPDPRVRPKMRQVVQILEQGRLSDDGGERGREGLEVSLSERVKRSFSLGIASGSNIPKLSDERLPCRLFATDREAFVKTLSSMRPLLQPTSKVADPIGTYCQQLQQHTFRLQGFPLALQLLAYKCIPGLLNKVPNADDGRSFMESSFLGLPKLTSISRNDILEVENADELTVEPLLPLYSSGSEIDGWGEWDDEDRDRKVIYMQDLIRTGHVFEKHDWPGGFAGQGCCSESDKVKCARTVKQKRKTVGLKKGGSKRRQQNLEIYFPPITRTGAQLKDWFESKLEEVRSSLTEKIVEQGAGIAKLKKRKSVVCWSGFGKMSRGAKLSSRKRRKPETINLDSPLAKKGQCSRGENLLSEDEINVDSPLANLRQCSRDEPLELRDGGGTSSPMEEDVLLDDVDIMGKYNPPSGCGKRCYEGEVVAEEDNSGIAEEARELENVCRALDMTVEMVVGSQGDQFEEICDVDNNGEENDVNLGDDEEDYDPELSSITPARTTQRADPVQIELNLVKQFSLKKKRDGTDLLPTLDPAEFAFFVATLKACPHIECVTSEGLSLNSQFLLDLAQPAGLVSTTHMEVLMAFFRGRHAATLVTEKCLFASLWFVSYLQGKYASFEKAINKKQVKWSDRMIRLVTEECSTWFEDIDIVYVPMCWESVHWVGVAIHLKIWSVEVYDLAPSLYSESQMLELMGPITKMLLHIVTKYCPGAESQNNGVKLLGYRHVEGIYESTHSDELGPVAVKFLEFELCGNPGEGMAFIRDDVVADLRKQFAMDIFHEWFVPFYPNLQDAV</sequence>
<evidence type="ECO:0000256" key="17">
    <source>
        <dbReference type="ARBA" id="ARBA00023136"/>
    </source>
</evidence>
<dbReference type="Gene3D" id="3.40.395.10">
    <property type="entry name" value="Adenoviral Proteinase, Chain A"/>
    <property type="match status" value="1"/>
</dbReference>
<dbReference type="GO" id="GO:0030246">
    <property type="term" value="F:carbohydrate binding"/>
    <property type="evidence" value="ECO:0007669"/>
    <property type="project" value="UniProtKB-KW"/>
</dbReference>
<keyword evidence="16 22" id="KW-1133">Transmembrane helix</keyword>
<keyword evidence="10" id="KW-0732">Signal</keyword>
<evidence type="ECO:0000313" key="26">
    <source>
        <dbReference type="Proteomes" id="UP000029120"/>
    </source>
</evidence>
<evidence type="ECO:0000256" key="13">
    <source>
        <dbReference type="ARBA" id="ARBA00022777"/>
    </source>
</evidence>
<dbReference type="InterPro" id="IPR008271">
    <property type="entry name" value="Ser/Thr_kinase_AS"/>
</dbReference>
<dbReference type="InterPro" id="IPR050528">
    <property type="entry name" value="L-type_Lectin-RKs"/>
</dbReference>
<dbReference type="SMART" id="SM00220">
    <property type="entry name" value="S_TKc"/>
    <property type="match status" value="1"/>
</dbReference>
<dbReference type="SUPFAM" id="SSF54001">
    <property type="entry name" value="Cysteine proteinases"/>
    <property type="match status" value="1"/>
</dbReference>
<dbReference type="Proteomes" id="UP000029120">
    <property type="component" value="Chromosome 2"/>
</dbReference>
<comment type="catalytic activity">
    <reaction evidence="19">
        <text>L-threonyl-[protein] + ATP = O-phospho-L-threonyl-[protein] + ADP + H(+)</text>
        <dbReference type="Rhea" id="RHEA:46608"/>
        <dbReference type="Rhea" id="RHEA-COMP:11060"/>
        <dbReference type="Rhea" id="RHEA-COMP:11605"/>
        <dbReference type="ChEBI" id="CHEBI:15378"/>
        <dbReference type="ChEBI" id="CHEBI:30013"/>
        <dbReference type="ChEBI" id="CHEBI:30616"/>
        <dbReference type="ChEBI" id="CHEBI:61977"/>
        <dbReference type="ChEBI" id="CHEBI:456216"/>
        <dbReference type="EC" id="2.7.11.1"/>
    </reaction>
</comment>
<feature type="binding site" evidence="21">
    <location>
        <position position="249"/>
    </location>
    <ligand>
        <name>ATP</name>
        <dbReference type="ChEBI" id="CHEBI:30616"/>
    </ligand>
</feature>
<keyword evidence="8" id="KW-0808">Transferase</keyword>
<evidence type="ECO:0000256" key="20">
    <source>
        <dbReference type="ARBA" id="ARBA00048679"/>
    </source>
</evidence>
<dbReference type="InterPro" id="IPR038765">
    <property type="entry name" value="Papain-like_cys_pep_sf"/>
</dbReference>
<proteinExistence type="inferred from homology"/>
<evidence type="ECO:0000256" key="21">
    <source>
        <dbReference type="PROSITE-ProRule" id="PRU10141"/>
    </source>
</evidence>
<dbReference type="PROSITE" id="PS00107">
    <property type="entry name" value="PROTEIN_KINASE_ATP"/>
    <property type="match status" value="1"/>
</dbReference>
<evidence type="ECO:0000256" key="4">
    <source>
        <dbReference type="ARBA" id="ARBA00010217"/>
    </source>
</evidence>
<comment type="similarity">
    <text evidence="2">Belongs to the peptidase C48 family.</text>
</comment>
<dbReference type="AlphaFoldDB" id="A0A087HHU2"/>
<evidence type="ECO:0000256" key="8">
    <source>
        <dbReference type="ARBA" id="ARBA00022679"/>
    </source>
</evidence>
<dbReference type="InterPro" id="IPR013320">
    <property type="entry name" value="ConA-like_dom_sf"/>
</dbReference>
<dbReference type="InterPro" id="IPR000719">
    <property type="entry name" value="Prot_kinase_dom"/>
</dbReference>
<dbReference type="GO" id="GO:0005524">
    <property type="term" value="F:ATP binding"/>
    <property type="evidence" value="ECO:0007669"/>
    <property type="project" value="UniProtKB-UniRule"/>
</dbReference>
<evidence type="ECO:0000256" key="5">
    <source>
        <dbReference type="ARBA" id="ARBA00012513"/>
    </source>
</evidence>
<dbReference type="FunFam" id="1.10.510.10:FF:000108">
    <property type="entry name" value="L-type lectin-domain containing receptor kinase S.4"/>
    <property type="match status" value="1"/>
</dbReference>
<evidence type="ECO:0000313" key="25">
    <source>
        <dbReference type="EMBL" id="KFK41694.1"/>
    </source>
</evidence>
<evidence type="ECO:0000256" key="15">
    <source>
        <dbReference type="ARBA" id="ARBA00022840"/>
    </source>
</evidence>
<evidence type="ECO:0000256" key="2">
    <source>
        <dbReference type="ARBA" id="ARBA00005234"/>
    </source>
</evidence>
<evidence type="ECO:0000259" key="23">
    <source>
        <dbReference type="PROSITE" id="PS50011"/>
    </source>
</evidence>
<evidence type="ECO:0000256" key="18">
    <source>
        <dbReference type="ARBA" id="ARBA00023170"/>
    </source>
</evidence>
<protein>
    <recommendedName>
        <fullName evidence="5">non-specific serine/threonine protein kinase</fullName>
        <ecNumber evidence="5">2.7.11.1</ecNumber>
    </recommendedName>
</protein>
<reference evidence="26" key="1">
    <citation type="journal article" date="2015" name="Nat. Plants">
        <title>Genome expansion of Arabis alpina linked with retrotransposition and reduced symmetric DNA methylation.</title>
        <authorList>
            <person name="Willing E.M."/>
            <person name="Rawat V."/>
            <person name="Mandakova T."/>
            <person name="Maumus F."/>
            <person name="James G.V."/>
            <person name="Nordstroem K.J."/>
            <person name="Becker C."/>
            <person name="Warthmann N."/>
            <person name="Chica C."/>
            <person name="Szarzynska B."/>
            <person name="Zytnicki M."/>
            <person name="Albani M.C."/>
            <person name="Kiefer C."/>
            <person name="Bergonzi S."/>
            <person name="Castaings L."/>
            <person name="Mateos J.L."/>
            <person name="Berns M.C."/>
            <person name="Bujdoso N."/>
            <person name="Piofczyk T."/>
            <person name="de Lorenzo L."/>
            <person name="Barrero-Sicilia C."/>
            <person name="Mateos I."/>
            <person name="Piednoel M."/>
            <person name="Hagmann J."/>
            <person name="Chen-Min-Tao R."/>
            <person name="Iglesias-Fernandez R."/>
            <person name="Schuster S.C."/>
            <person name="Alonso-Blanco C."/>
            <person name="Roudier F."/>
            <person name="Carbonero P."/>
            <person name="Paz-Ares J."/>
            <person name="Davis S.J."/>
            <person name="Pecinka A."/>
            <person name="Quesneville H."/>
            <person name="Colot V."/>
            <person name="Lysak M.A."/>
            <person name="Weigel D."/>
            <person name="Coupland G."/>
            <person name="Schneeberger K."/>
        </authorList>
    </citation>
    <scope>NUCLEOTIDE SEQUENCE [LARGE SCALE GENOMIC DNA]</scope>
    <source>
        <strain evidence="26">cv. Pajares</strain>
    </source>
</reference>
<comment type="similarity">
    <text evidence="3">In the N-terminal section; belongs to the leguminous lectin family.</text>
</comment>
<dbReference type="PANTHER" id="PTHR27007">
    <property type="match status" value="1"/>
</dbReference>
<accession>A0A087HHU2</accession>
<dbReference type="SUPFAM" id="SSF49899">
    <property type="entry name" value="Concanavalin A-like lectins/glucanases"/>
    <property type="match status" value="1"/>
</dbReference>
<evidence type="ECO:0000256" key="16">
    <source>
        <dbReference type="ARBA" id="ARBA00022989"/>
    </source>
</evidence>
<name>A0A087HHU2_ARAAL</name>
<dbReference type="Gene3D" id="3.30.200.20">
    <property type="entry name" value="Phosphorylase Kinase, domain 1"/>
    <property type="match status" value="1"/>
</dbReference>
<evidence type="ECO:0000256" key="11">
    <source>
        <dbReference type="ARBA" id="ARBA00022734"/>
    </source>
</evidence>
<keyword evidence="18" id="KW-0675">Receptor</keyword>
<keyword evidence="17 22" id="KW-0472">Membrane</keyword>
<feature type="domain" description="Protein kinase" evidence="23">
    <location>
        <begin position="222"/>
        <end position="497"/>
    </location>
</feature>
<evidence type="ECO:0000256" key="7">
    <source>
        <dbReference type="ARBA" id="ARBA00022670"/>
    </source>
</evidence>